<accession>A0ABV9Q9E4</accession>
<keyword evidence="3" id="KW-1185">Reference proteome</keyword>
<protein>
    <submittedName>
        <fullName evidence="2">EAL domain-containing protein</fullName>
    </submittedName>
</protein>
<dbReference type="SUPFAM" id="SSF141868">
    <property type="entry name" value="EAL domain-like"/>
    <property type="match status" value="1"/>
</dbReference>
<gene>
    <name evidence="2" type="ORF">ACFO8Q_18085</name>
</gene>
<dbReference type="PROSITE" id="PS50883">
    <property type="entry name" value="EAL"/>
    <property type="match status" value="1"/>
</dbReference>
<dbReference type="InterPro" id="IPR001633">
    <property type="entry name" value="EAL_dom"/>
</dbReference>
<reference evidence="3" key="1">
    <citation type="journal article" date="2019" name="Int. J. Syst. Evol. Microbiol.">
        <title>The Global Catalogue of Microorganisms (GCM) 10K type strain sequencing project: providing services to taxonomists for standard genome sequencing and annotation.</title>
        <authorList>
            <consortium name="The Broad Institute Genomics Platform"/>
            <consortium name="The Broad Institute Genome Sequencing Center for Infectious Disease"/>
            <person name="Wu L."/>
            <person name="Ma J."/>
        </authorList>
    </citation>
    <scope>NUCLEOTIDE SEQUENCE [LARGE SCALE GENOMIC DNA]</scope>
    <source>
        <strain evidence="3">WYCCWR 12678</strain>
    </source>
</reference>
<evidence type="ECO:0000259" key="1">
    <source>
        <dbReference type="PROSITE" id="PS50883"/>
    </source>
</evidence>
<proteinExistence type="predicted"/>
<sequence length="237" mass="26719">MLYNETLELAVQPIVNLHTGKVEAVEILSRAPGGVLFPDEMFRLARQYGVLQQLTLLSCKKLIQSVEILKPFIPKGIFFNMEADVSIETLEQAVKLLDSIGEAQVVLEVTEHMPSGFAWRSFADKEGFAIAMDDLGKGNSNMVELMIMKPHFVKICMEIVVNLHKTGTKIIMIENFKKIGDDLNMQVIAEGIETPEDLKKLREMGIEYGQGYYFSRPCAIDKVPVEDWKRGFGHKIV</sequence>
<evidence type="ECO:0000313" key="2">
    <source>
        <dbReference type="EMBL" id="MFC4769242.1"/>
    </source>
</evidence>
<feature type="domain" description="EAL" evidence="1">
    <location>
        <begin position="1"/>
        <end position="231"/>
    </location>
</feature>
<name>A0ABV9Q9E4_9BACL</name>
<dbReference type="InterPro" id="IPR035919">
    <property type="entry name" value="EAL_sf"/>
</dbReference>
<evidence type="ECO:0000313" key="3">
    <source>
        <dbReference type="Proteomes" id="UP001596002"/>
    </source>
</evidence>
<dbReference type="Proteomes" id="UP001596002">
    <property type="component" value="Unassembled WGS sequence"/>
</dbReference>
<dbReference type="InterPro" id="IPR050706">
    <property type="entry name" value="Cyclic-di-GMP_PDE-like"/>
</dbReference>
<dbReference type="SMART" id="SM00052">
    <property type="entry name" value="EAL"/>
    <property type="match status" value="1"/>
</dbReference>
<dbReference type="CDD" id="cd01948">
    <property type="entry name" value="EAL"/>
    <property type="match status" value="1"/>
</dbReference>
<dbReference type="PANTHER" id="PTHR33121:SF76">
    <property type="entry name" value="SIGNALING PROTEIN"/>
    <property type="match status" value="1"/>
</dbReference>
<dbReference type="Pfam" id="PF00563">
    <property type="entry name" value="EAL"/>
    <property type="match status" value="1"/>
</dbReference>
<dbReference type="PANTHER" id="PTHR33121">
    <property type="entry name" value="CYCLIC DI-GMP PHOSPHODIESTERASE PDEF"/>
    <property type="match status" value="1"/>
</dbReference>
<organism evidence="2 3">
    <name type="scientific">Effusibacillus consociatus</name>
    <dbReference type="NCBI Taxonomy" id="1117041"/>
    <lineage>
        <taxon>Bacteria</taxon>
        <taxon>Bacillati</taxon>
        <taxon>Bacillota</taxon>
        <taxon>Bacilli</taxon>
        <taxon>Bacillales</taxon>
        <taxon>Alicyclobacillaceae</taxon>
        <taxon>Effusibacillus</taxon>
    </lineage>
</organism>
<comment type="caution">
    <text evidence="2">The sequence shown here is derived from an EMBL/GenBank/DDBJ whole genome shotgun (WGS) entry which is preliminary data.</text>
</comment>
<dbReference type="EMBL" id="JBHSHC010000120">
    <property type="protein sequence ID" value="MFC4769242.1"/>
    <property type="molecule type" value="Genomic_DNA"/>
</dbReference>
<dbReference type="Gene3D" id="3.20.20.450">
    <property type="entry name" value="EAL domain"/>
    <property type="match status" value="1"/>
</dbReference>